<dbReference type="OrthoDB" id="663321at2759"/>
<keyword evidence="1" id="KW-0732">Signal</keyword>
<comment type="caution">
    <text evidence="2">The sequence shown here is derived from an EMBL/GenBank/DDBJ whole genome shotgun (WGS) entry which is preliminary data.</text>
</comment>
<evidence type="ECO:0000256" key="1">
    <source>
        <dbReference type="SAM" id="SignalP"/>
    </source>
</evidence>
<dbReference type="AlphaFoldDB" id="A0A6A1VCZ3"/>
<keyword evidence="3" id="KW-1185">Reference proteome</keyword>
<feature type="signal peptide" evidence="1">
    <location>
        <begin position="1"/>
        <end position="22"/>
    </location>
</feature>
<dbReference type="PANTHER" id="PTHR35472">
    <property type="match status" value="1"/>
</dbReference>
<accession>A0A6A1VCZ3</accession>
<feature type="chain" id="PRO_5025523800" evidence="1">
    <location>
        <begin position="23"/>
        <end position="86"/>
    </location>
</feature>
<reference evidence="2 3" key="1">
    <citation type="journal article" date="2019" name="Plant Biotechnol. J.">
        <title>The red bayberry genome and genetic basis of sex determination.</title>
        <authorList>
            <person name="Jia H.M."/>
            <person name="Jia H.J."/>
            <person name="Cai Q.L."/>
            <person name="Wang Y."/>
            <person name="Zhao H.B."/>
            <person name="Yang W.F."/>
            <person name="Wang G.Y."/>
            <person name="Li Y.H."/>
            <person name="Zhan D.L."/>
            <person name="Shen Y.T."/>
            <person name="Niu Q.F."/>
            <person name="Chang L."/>
            <person name="Qiu J."/>
            <person name="Zhao L."/>
            <person name="Xie H.B."/>
            <person name="Fu W.Y."/>
            <person name="Jin J."/>
            <person name="Li X.W."/>
            <person name="Jiao Y."/>
            <person name="Zhou C.C."/>
            <person name="Tu T."/>
            <person name="Chai C.Y."/>
            <person name="Gao J.L."/>
            <person name="Fan L.J."/>
            <person name="van de Weg E."/>
            <person name="Wang J.Y."/>
            <person name="Gao Z.S."/>
        </authorList>
    </citation>
    <scope>NUCLEOTIDE SEQUENCE [LARGE SCALE GENOMIC DNA]</scope>
    <source>
        <tissue evidence="2">Leaves</tissue>
    </source>
</reference>
<proteinExistence type="predicted"/>
<dbReference type="PANTHER" id="PTHR35472:SF3">
    <property type="entry name" value="CLAVATA3_ESR (CLE) GENE FAMILY MEMBER MTCLE05"/>
    <property type="match status" value="1"/>
</dbReference>
<dbReference type="EMBL" id="RXIC02000024">
    <property type="protein sequence ID" value="KAB1210719.1"/>
    <property type="molecule type" value="Genomic_DNA"/>
</dbReference>
<evidence type="ECO:0000313" key="3">
    <source>
        <dbReference type="Proteomes" id="UP000516437"/>
    </source>
</evidence>
<evidence type="ECO:0000313" key="2">
    <source>
        <dbReference type="EMBL" id="KAB1210719.1"/>
    </source>
</evidence>
<organism evidence="2 3">
    <name type="scientific">Morella rubra</name>
    <name type="common">Chinese bayberry</name>
    <dbReference type="NCBI Taxonomy" id="262757"/>
    <lineage>
        <taxon>Eukaryota</taxon>
        <taxon>Viridiplantae</taxon>
        <taxon>Streptophyta</taxon>
        <taxon>Embryophyta</taxon>
        <taxon>Tracheophyta</taxon>
        <taxon>Spermatophyta</taxon>
        <taxon>Magnoliopsida</taxon>
        <taxon>eudicotyledons</taxon>
        <taxon>Gunneridae</taxon>
        <taxon>Pentapetalae</taxon>
        <taxon>rosids</taxon>
        <taxon>fabids</taxon>
        <taxon>Fagales</taxon>
        <taxon>Myricaceae</taxon>
        <taxon>Morella</taxon>
    </lineage>
</organism>
<sequence length="86" mass="9641">MKIQKSLLLFLLVIIMLPLMQGSSSHYIHQASSQEKEQSSRLKYSSMFSGSYSAILASVESRKNKISSIHVVSRRLVPEGPNPLHN</sequence>
<name>A0A6A1VCZ3_9ROSI</name>
<protein>
    <submittedName>
        <fullName evidence="2">Uncharacterized protein</fullName>
    </submittedName>
</protein>
<dbReference type="InterPro" id="IPR055317">
    <property type="entry name" value="CLE14-like"/>
</dbReference>
<dbReference type="Proteomes" id="UP000516437">
    <property type="component" value="Chromosome 6"/>
</dbReference>
<gene>
    <name evidence="2" type="ORF">CJ030_MR6G019890</name>
</gene>